<evidence type="ECO:0000259" key="1">
    <source>
        <dbReference type="PROSITE" id="PS50181"/>
    </source>
</evidence>
<dbReference type="Gene3D" id="1.20.1280.50">
    <property type="match status" value="1"/>
</dbReference>
<keyword evidence="3" id="KW-1185">Reference proteome</keyword>
<gene>
    <name evidence="2" type="ORF">OBBRIDRAFT_818389</name>
</gene>
<dbReference type="GO" id="GO:0016567">
    <property type="term" value="P:protein ubiquitination"/>
    <property type="evidence" value="ECO:0007669"/>
    <property type="project" value="UniProtKB-UniPathway"/>
</dbReference>
<dbReference type="EMBL" id="KV722372">
    <property type="protein sequence ID" value="OCH92226.1"/>
    <property type="molecule type" value="Genomic_DNA"/>
</dbReference>
<dbReference type="PROSITE" id="PS50181">
    <property type="entry name" value="FBOX"/>
    <property type="match status" value="1"/>
</dbReference>
<dbReference type="OrthoDB" id="722566at2759"/>
<sequence length="417" mass="46859">MGILDLPLDVVLIIFHYSSASAIARLLSSCRILHALTRDDTIWRHLAGLYGLRELTYFGCKSYYVAYTGLLHTYGPLIGLWASDLPYTGNILQFTLEPGNKHQCGGIVGYTWRFRVLEPEELDAPEVPETPRLIRVMRIGFPGVDLSNGDHHFASRIRFRTPSSSTNQSLFLHTRQGRFIHPEFPDALASQWLDRARQLPRLEERHSPEVDQTEAVSAISRPRVHVIFTAPTDQRKPRAISFECESLCLHSSGPFLSFENRIPFSPRYYPLHGSDSTAYTAPHSDLCTLKSLTGLWFGTHGPHGTECLYVEWNVSAQVLIGRKITGDENVPRGAVSWTATTTEISSIPSSRQDAYTRAFGNLSQCRLYPGMGTGSGRGFMPHQRDSHTLAVGVIAVDEIRILWVDLNEISRYIRYTG</sequence>
<protein>
    <recommendedName>
        <fullName evidence="1">F-box domain-containing protein</fullName>
    </recommendedName>
</protein>
<feature type="domain" description="F-box" evidence="1">
    <location>
        <begin position="1"/>
        <end position="46"/>
    </location>
</feature>
<dbReference type="Proteomes" id="UP000250043">
    <property type="component" value="Unassembled WGS sequence"/>
</dbReference>
<evidence type="ECO:0000313" key="2">
    <source>
        <dbReference type="EMBL" id="OCH92226.1"/>
    </source>
</evidence>
<reference evidence="2 3" key="1">
    <citation type="submission" date="2016-07" db="EMBL/GenBank/DDBJ databases">
        <title>Draft genome of the white-rot fungus Obba rivulosa 3A-2.</title>
        <authorList>
            <consortium name="DOE Joint Genome Institute"/>
            <person name="Miettinen O."/>
            <person name="Riley R."/>
            <person name="Acob R."/>
            <person name="Barry K."/>
            <person name="Cullen D."/>
            <person name="De Vries R."/>
            <person name="Hainaut M."/>
            <person name="Hatakka A."/>
            <person name="Henrissat B."/>
            <person name="Hilden K."/>
            <person name="Kuo R."/>
            <person name="Labutti K."/>
            <person name="Lipzen A."/>
            <person name="Makela M.R."/>
            <person name="Sandor L."/>
            <person name="Spatafora J.W."/>
            <person name="Grigoriev I.V."/>
            <person name="Hibbett D.S."/>
        </authorList>
    </citation>
    <scope>NUCLEOTIDE SEQUENCE [LARGE SCALE GENOMIC DNA]</scope>
    <source>
        <strain evidence="2 3">3A-2</strain>
    </source>
</reference>
<accession>A0A8E2AX91</accession>
<dbReference type="UniPathway" id="UPA00143"/>
<evidence type="ECO:0000313" key="3">
    <source>
        <dbReference type="Proteomes" id="UP000250043"/>
    </source>
</evidence>
<dbReference type="Pfam" id="PF12014">
    <property type="entry name" value="Cyclin_D1_bind"/>
    <property type="match status" value="1"/>
</dbReference>
<organism evidence="2 3">
    <name type="scientific">Obba rivulosa</name>
    <dbReference type="NCBI Taxonomy" id="1052685"/>
    <lineage>
        <taxon>Eukaryota</taxon>
        <taxon>Fungi</taxon>
        <taxon>Dikarya</taxon>
        <taxon>Basidiomycota</taxon>
        <taxon>Agaricomycotina</taxon>
        <taxon>Agaricomycetes</taxon>
        <taxon>Polyporales</taxon>
        <taxon>Gelatoporiaceae</taxon>
        <taxon>Obba</taxon>
    </lineage>
</organism>
<name>A0A8E2AX91_9APHY</name>
<dbReference type="SUPFAM" id="SSF81383">
    <property type="entry name" value="F-box domain"/>
    <property type="match status" value="1"/>
</dbReference>
<proteinExistence type="predicted"/>
<dbReference type="AlphaFoldDB" id="A0A8E2AX91"/>
<dbReference type="InterPro" id="IPR001810">
    <property type="entry name" value="F-box_dom"/>
</dbReference>
<dbReference type="Pfam" id="PF12937">
    <property type="entry name" value="F-box-like"/>
    <property type="match status" value="1"/>
</dbReference>
<dbReference type="InterPro" id="IPR036047">
    <property type="entry name" value="F-box-like_dom_sf"/>
</dbReference>